<evidence type="ECO:0000256" key="1">
    <source>
        <dbReference type="ARBA" id="ARBA00023002"/>
    </source>
</evidence>
<organism evidence="3 4">
    <name type="scientific">Tritonibacter horizontis</name>
    <dbReference type="NCBI Taxonomy" id="1768241"/>
    <lineage>
        <taxon>Bacteria</taxon>
        <taxon>Pseudomonadati</taxon>
        <taxon>Pseudomonadota</taxon>
        <taxon>Alphaproteobacteria</taxon>
        <taxon>Rhodobacterales</taxon>
        <taxon>Paracoccaceae</taxon>
        <taxon>Tritonibacter</taxon>
    </lineage>
</organism>
<dbReference type="SUPFAM" id="SSF51971">
    <property type="entry name" value="Nucleotide-binding domain"/>
    <property type="match status" value="1"/>
</dbReference>
<evidence type="ECO:0000259" key="2">
    <source>
        <dbReference type="Pfam" id="PF01266"/>
    </source>
</evidence>
<reference evidence="3 4" key="1">
    <citation type="submission" date="2015-12" db="EMBL/GenBank/DDBJ databases">
        <title>Genome sequence of the marine Rhodobacteraceae strain O3.65, Candidatus Tritonibacter horizontis.</title>
        <authorList>
            <person name="Poehlein A."/>
            <person name="Giebel H.A."/>
            <person name="Voget S."/>
            <person name="Brinkhoff T."/>
        </authorList>
    </citation>
    <scope>NUCLEOTIDE SEQUENCE [LARGE SCALE GENOMIC DNA]</scope>
    <source>
        <strain evidence="3 4">O3.65</strain>
    </source>
</reference>
<dbReference type="Gene3D" id="3.50.50.60">
    <property type="entry name" value="FAD/NAD(P)-binding domain"/>
    <property type="match status" value="2"/>
</dbReference>
<dbReference type="EMBL" id="LPUY01000139">
    <property type="protein sequence ID" value="KUP90537.1"/>
    <property type="molecule type" value="Genomic_DNA"/>
</dbReference>
<name>A0A132BRW0_9RHOB</name>
<dbReference type="AlphaFoldDB" id="A0A132BRW0"/>
<dbReference type="InterPro" id="IPR006076">
    <property type="entry name" value="FAD-dep_OxRdtase"/>
</dbReference>
<dbReference type="InterPro" id="IPR036188">
    <property type="entry name" value="FAD/NAD-bd_sf"/>
</dbReference>
<dbReference type="GO" id="GO:0005737">
    <property type="term" value="C:cytoplasm"/>
    <property type="evidence" value="ECO:0007669"/>
    <property type="project" value="TreeGrafter"/>
</dbReference>
<comment type="caution">
    <text evidence="3">The sequence shown here is derived from an EMBL/GenBank/DDBJ whole genome shotgun (WGS) entry which is preliminary data.</text>
</comment>
<gene>
    <name evidence="3" type="primary">thiO_2</name>
    <name evidence="3" type="ORF">TRIHO_46210</name>
</gene>
<dbReference type="GO" id="GO:0043799">
    <property type="term" value="F:glycine oxidase activity"/>
    <property type="evidence" value="ECO:0007669"/>
    <property type="project" value="UniProtKB-EC"/>
</dbReference>
<dbReference type="Gene3D" id="3.30.9.10">
    <property type="entry name" value="D-Amino Acid Oxidase, subunit A, domain 2"/>
    <property type="match status" value="2"/>
</dbReference>
<dbReference type="Proteomes" id="UP000068382">
    <property type="component" value="Unassembled WGS sequence"/>
</dbReference>
<dbReference type="PRINTS" id="PR00419">
    <property type="entry name" value="ADXRDTASE"/>
</dbReference>
<protein>
    <submittedName>
        <fullName evidence="3">Glycine oxidase</fullName>
        <ecNumber evidence="3">1.4.3.19</ecNumber>
    </submittedName>
</protein>
<accession>A0A132BRW0</accession>
<sequence>MITIAGAGLAGLACAYALARRGGAVRVFERADTLGAASASRYAGGMLAPWCERESAEDTVVSLGSRAFDWWARITPVHRRGTLVVAPRRDRTEVARFARRTSAYREVSGAEIGALEPALTGRFDRGLFFPEEAHLDPRQALADLATSVTQHGGEIHLATPAPPRVDLDCTGIAAALPDLRAVRGEMAILHCPEVEISRTLRLLHPRTPIYLVPRGGGTYTLGATMIESDHAGPPTLRALMELLGAAYALSPAFAEAEVVETGAGLRPAFANNLPRLDWRDGTLFLNGLYRHGFLLAPAMAEAAADQLMEMRDENPREFRTA</sequence>
<dbReference type="OrthoDB" id="9790035at2"/>
<feature type="domain" description="FAD dependent oxidoreductase" evidence="2">
    <location>
        <begin position="2"/>
        <end position="305"/>
    </location>
</feature>
<dbReference type="RefSeq" id="WP_068249164.1">
    <property type="nucleotide sequence ID" value="NZ_LPUY01000139.1"/>
</dbReference>
<dbReference type="Pfam" id="PF01266">
    <property type="entry name" value="DAO"/>
    <property type="match status" value="1"/>
</dbReference>
<keyword evidence="4" id="KW-1185">Reference proteome</keyword>
<proteinExistence type="predicted"/>
<dbReference type="PANTHER" id="PTHR13847">
    <property type="entry name" value="SARCOSINE DEHYDROGENASE-RELATED"/>
    <property type="match status" value="1"/>
</dbReference>
<dbReference type="PANTHER" id="PTHR13847:SF289">
    <property type="entry name" value="GLYCINE OXIDASE"/>
    <property type="match status" value="1"/>
</dbReference>
<evidence type="ECO:0000313" key="4">
    <source>
        <dbReference type="Proteomes" id="UP000068382"/>
    </source>
</evidence>
<dbReference type="PATRIC" id="fig|1768241.3.peg.4822"/>
<dbReference type="SUPFAM" id="SSF54373">
    <property type="entry name" value="FAD-linked reductases, C-terminal domain"/>
    <property type="match status" value="1"/>
</dbReference>
<keyword evidence="1 3" id="KW-0560">Oxidoreductase</keyword>
<dbReference type="EC" id="1.4.3.19" evidence="3"/>
<evidence type="ECO:0000313" key="3">
    <source>
        <dbReference type="EMBL" id="KUP90537.1"/>
    </source>
</evidence>